<evidence type="ECO:0000256" key="5">
    <source>
        <dbReference type="ARBA" id="ARBA00023033"/>
    </source>
</evidence>
<feature type="domain" description="FAD-binding" evidence="6">
    <location>
        <begin position="2"/>
        <end position="341"/>
    </location>
</feature>
<dbReference type="EMBL" id="VSSS01000010">
    <property type="protein sequence ID" value="TYL98865.1"/>
    <property type="molecule type" value="Genomic_DNA"/>
</dbReference>
<dbReference type="GO" id="GO:0004497">
    <property type="term" value="F:monooxygenase activity"/>
    <property type="evidence" value="ECO:0007669"/>
    <property type="project" value="UniProtKB-KW"/>
</dbReference>
<evidence type="ECO:0000313" key="8">
    <source>
        <dbReference type="Proteomes" id="UP000324758"/>
    </source>
</evidence>
<evidence type="ECO:0000256" key="4">
    <source>
        <dbReference type="ARBA" id="ARBA00023002"/>
    </source>
</evidence>
<keyword evidence="8" id="KW-1185">Reference proteome</keyword>
<dbReference type="Pfam" id="PF01494">
    <property type="entry name" value="FAD_binding_3"/>
    <property type="match status" value="1"/>
</dbReference>
<evidence type="ECO:0000313" key="7">
    <source>
        <dbReference type="EMBL" id="TYL98865.1"/>
    </source>
</evidence>
<sequence length="412" mass="45052">MRVAVIGGGIGGCSAALALQRVGCIVDVYEQVPVKGEVGAGIQISPNASRLLNVYGLAQQLEAIAVRPSMTEARRWDDGRILSREQLGPAMERDFGAPYYHVHRADLLNIISGAIPQHCLHMGRRCIGLVQHDDRVEVMFEGGSTVEADVVVGADGIHSAVRRELFGAEQPRFSGNVAYRGVVPVERIADLGIERKSTNWMGPGGHFVHYFVSGGRYLNFVAVVEQAAWQRESWNDRGDVAEAQQYYEGWHPQLHAILRAVDDIYKWALFDRDPLPSWTLGRATLLGDACHPMLPYMAQGAAQAIEDGAVLAACLSSVPDLSVEDALKRYEAIRKPRASEIQALARRNAQTFHLHDGPEQQARDGRMAAHAGGRDVAAVSPARSMIFAYDAMQEQVGPAAGDVTPKRMDLWT</sequence>
<evidence type="ECO:0000256" key="1">
    <source>
        <dbReference type="ARBA" id="ARBA00001974"/>
    </source>
</evidence>
<keyword evidence="4" id="KW-0560">Oxidoreductase</keyword>
<keyword evidence="5 7" id="KW-0503">Monooxygenase</keyword>
<dbReference type="Proteomes" id="UP000324758">
    <property type="component" value="Unassembled WGS sequence"/>
</dbReference>
<keyword evidence="2" id="KW-0285">Flavoprotein</keyword>
<organism evidence="7 8">
    <name type="scientific">Bradyrhizobium rifense</name>
    <dbReference type="NCBI Taxonomy" id="515499"/>
    <lineage>
        <taxon>Bacteria</taxon>
        <taxon>Pseudomonadati</taxon>
        <taxon>Pseudomonadota</taxon>
        <taxon>Alphaproteobacteria</taxon>
        <taxon>Hyphomicrobiales</taxon>
        <taxon>Nitrobacteraceae</taxon>
        <taxon>Bradyrhizobium</taxon>
    </lineage>
</organism>
<evidence type="ECO:0000256" key="2">
    <source>
        <dbReference type="ARBA" id="ARBA00022630"/>
    </source>
</evidence>
<dbReference type="PANTHER" id="PTHR13789:SF318">
    <property type="entry name" value="GERANYLGERANYL DIPHOSPHATE REDUCTASE"/>
    <property type="match status" value="1"/>
</dbReference>
<name>A0A5D3KMN1_9BRAD</name>
<accession>A0A5D3KMN1</accession>
<keyword evidence="3" id="KW-0274">FAD</keyword>
<dbReference type="InterPro" id="IPR036188">
    <property type="entry name" value="FAD/NAD-bd_sf"/>
</dbReference>
<dbReference type="PRINTS" id="PR00420">
    <property type="entry name" value="RNGMNOXGNASE"/>
</dbReference>
<dbReference type="Gene3D" id="3.50.50.60">
    <property type="entry name" value="FAD/NAD(P)-binding domain"/>
    <property type="match status" value="1"/>
</dbReference>
<reference evidence="7 8" key="1">
    <citation type="submission" date="2019-08" db="EMBL/GenBank/DDBJ databases">
        <title>Bradyrhizobium hipponensis sp. nov., a rhizobium isolated from a Lupinus angustifolius root nodule in Tunisia.</title>
        <authorList>
            <person name="Off K."/>
            <person name="Rejili M."/>
            <person name="Mars M."/>
            <person name="Brachmann A."/>
            <person name="Marin M."/>
        </authorList>
    </citation>
    <scope>NUCLEOTIDE SEQUENCE [LARGE SCALE GENOMIC DNA]</scope>
    <source>
        <strain evidence="7 8">CTAW71</strain>
    </source>
</reference>
<proteinExistence type="predicted"/>
<dbReference type="OrthoDB" id="4230779at2"/>
<comment type="caution">
    <text evidence="7">The sequence shown here is derived from an EMBL/GenBank/DDBJ whole genome shotgun (WGS) entry which is preliminary data.</text>
</comment>
<dbReference type="SUPFAM" id="SSF51905">
    <property type="entry name" value="FAD/NAD(P)-binding domain"/>
    <property type="match status" value="1"/>
</dbReference>
<dbReference type="AlphaFoldDB" id="A0A5D3KMN1"/>
<gene>
    <name evidence="7" type="ORF">FXB40_04790</name>
</gene>
<dbReference type="InterPro" id="IPR050493">
    <property type="entry name" value="FAD-dep_Monooxygenase_BioMet"/>
</dbReference>
<evidence type="ECO:0000256" key="3">
    <source>
        <dbReference type="ARBA" id="ARBA00022827"/>
    </source>
</evidence>
<dbReference type="PANTHER" id="PTHR13789">
    <property type="entry name" value="MONOOXYGENASE"/>
    <property type="match status" value="1"/>
</dbReference>
<dbReference type="GO" id="GO:0071949">
    <property type="term" value="F:FAD binding"/>
    <property type="evidence" value="ECO:0007669"/>
    <property type="project" value="InterPro"/>
</dbReference>
<evidence type="ECO:0000259" key="6">
    <source>
        <dbReference type="Pfam" id="PF01494"/>
    </source>
</evidence>
<comment type="cofactor">
    <cofactor evidence="1">
        <name>FAD</name>
        <dbReference type="ChEBI" id="CHEBI:57692"/>
    </cofactor>
</comment>
<dbReference type="InterPro" id="IPR002938">
    <property type="entry name" value="FAD-bd"/>
</dbReference>
<dbReference type="SUPFAM" id="SSF54373">
    <property type="entry name" value="FAD-linked reductases, C-terminal domain"/>
    <property type="match status" value="1"/>
</dbReference>
<protein>
    <submittedName>
        <fullName evidence="7">Monooxygenase</fullName>
    </submittedName>
</protein>